<name>A0A9Q0GT29_9MAGN</name>
<evidence type="ECO:0000313" key="2">
    <source>
        <dbReference type="Proteomes" id="UP001141806"/>
    </source>
</evidence>
<reference evidence="1" key="1">
    <citation type="journal article" date="2023" name="Plant J.">
        <title>The genome of the king protea, Protea cynaroides.</title>
        <authorList>
            <person name="Chang J."/>
            <person name="Duong T.A."/>
            <person name="Schoeman C."/>
            <person name="Ma X."/>
            <person name="Roodt D."/>
            <person name="Barker N."/>
            <person name="Li Z."/>
            <person name="Van de Peer Y."/>
            <person name="Mizrachi E."/>
        </authorList>
    </citation>
    <scope>NUCLEOTIDE SEQUENCE</scope>
    <source>
        <tissue evidence="1">Young leaves</tissue>
    </source>
</reference>
<dbReference type="EMBL" id="JAMYWD010000012">
    <property type="protein sequence ID" value="KAJ4952148.1"/>
    <property type="molecule type" value="Genomic_DNA"/>
</dbReference>
<organism evidence="1 2">
    <name type="scientific">Protea cynaroides</name>
    <dbReference type="NCBI Taxonomy" id="273540"/>
    <lineage>
        <taxon>Eukaryota</taxon>
        <taxon>Viridiplantae</taxon>
        <taxon>Streptophyta</taxon>
        <taxon>Embryophyta</taxon>
        <taxon>Tracheophyta</taxon>
        <taxon>Spermatophyta</taxon>
        <taxon>Magnoliopsida</taxon>
        <taxon>Proteales</taxon>
        <taxon>Proteaceae</taxon>
        <taxon>Protea</taxon>
    </lineage>
</organism>
<sequence>MRHTELAKDILKASTTQQLPPMLENLNICKGCCHLNVCTIYHKAPRFDIAGICSQDPAISYVSAEKNLNKNQHRATHKILTAKDYALILGMAGIGKTSTMGACCEGIVDERFYCTHWKV</sequence>
<dbReference type="Gene3D" id="3.40.50.300">
    <property type="entry name" value="P-loop containing nucleotide triphosphate hydrolases"/>
    <property type="match status" value="1"/>
</dbReference>
<accession>A0A9Q0GT29</accession>
<evidence type="ECO:0000313" key="1">
    <source>
        <dbReference type="EMBL" id="KAJ4952148.1"/>
    </source>
</evidence>
<gene>
    <name evidence="1" type="ORF">NE237_028980</name>
</gene>
<dbReference type="AlphaFoldDB" id="A0A9Q0GT29"/>
<keyword evidence="2" id="KW-1185">Reference proteome</keyword>
<dbReference type="Proteomes" id="UP001141806">
    <property type="component" value="Unassembled WGS sequence"/>
</dbReference>
<dbReference type="OrthoDB" id="1725018at2759"/>
<proteinExistence type="predicted"/>
<comment type="caution">
    <text evidence="1">The sequence shown here is derived from an EMBL/GenBank/DDBJ whole genome shotgun (WGS) entry which is preliminary data.</text>
</comment>
<protein>
    <submittedName>
        <fullName evidence="1">Uncharacterized protein</fullName>
    </submittedName>
</protein>
<dbReference type="InterPro" id="IPR027417">
    <property type="entry name" value="P-loop_NTPase"/>
</dbReference>